<evidence type="ECO:0000259" key="8">
    <source>
        <dbReference type="PROSITE" id="PS50110"/>
    </source>
</evidence>
<dbReference type="Gramene" id="KZN10345">
    <property type="protein sequence ID" value="KZN10345"/>
    <property type="gene ID" value="DCAR_003001"/>
</dbReference>
<feature type="domain" description="Response regulatory" evidence="8">
    <location>
        <begin position="19"/>
        <end position="134"/>
    </location>
</feature>
<comment type="subcellular location">
    <subcellularLocation>
        <location evidence="1">Nucleus</location>
    </subcellularLocation>
</comment>
<feature type="compositionally biased region" description="Basic and acidic residues" evidence="7">
    <location>
        <begin position="140"/>
        <end position="159"/>
    </location>
</feature>
<dbReference type="OMA" id="TSLKHQG"/>
<sequence length="647" mass="70694">MTVDDKIDGEKEQFPVGMRVLAVDDDPTCLRLLDTLLRRCQYNVTTTSQAVVALQMLRENKNKFDLVISDVHMPDMDGFKLLELVGLEMDLPVIMLSAYGDTELVMKGISHGASDYLLKPIRIEELKNIWQHVIRRKKLEPKDSKNSDKPCVDSGDSREGFQGIGEPEPNGKNNRKRKDQNEDDDEERDENGQNDDDPSMQKKPRVVWSVELHRKFVAAVNQLGLDKAVPKRILDLMNVENLSRENKYRLYLKRISCVTSQQANMAAALGNADSAFLRMASLNALGNLPTMDSSGQFQSVAFNSFSPSSVLGRLNSPAGLGIRSLSSSGAVQFGLAQNSSSSINGTANFHSAPQTGNQNGILYGMPMSTEIHQLPHSNNVNYGVLPVTESMIYTNSISSLDGKVNVTGLSNSQYSASDGFSDVKIHVGSSSNACFGMPNNSLVVDGHHLHSQGLGGSVNQSLATANSLNSGFSFQMPDIERRGTWPSAVQSLGDQTNLHRSNDCFRHTSPSILRDNSLLVPLNIGSDPHDASSFTLRPTHVPDGNIDLLQCQSASSNTLQGWGDSKQDAVPHQTNLISSSVNSWLPQGVSSSFDPRFSRLLQVQCLCQELRDMSDAMELVLISITSLEANAWISVTFADLQPGPLTA</sequence>
<dbReference type="NCBIfam" id="TIGR01557">
    <property type="entry name" value="myb_SHAQKYF"/>
    <property type="match status" value="1"/>
</dbReference>
<evidence type="ECO:0000256" key="6">
    <source>
        <dbReference type="PROSITE-ProRule" id="PRU00169"/>
    </source>
</evidence>
<feature type="compositionally biased region" description="Acidic residues" evidence="7">
    <location>
        <begin position="181"/>
        <end position="198"/>
    </location>
</feature>
<feature type="modified residue" description="4-aspartylphosphate" evidence="6">
    <location>
        <position position="70"/>
    </location>
</feature>
<organism evidence="9">
    <name type="scientific">Daucus carota subsp. sativus</name>
    <name type="common">Carrot</name>
    <dbReference type="NCBI Taxonomy" id="79200"/>
    <lineage>
        <taxon>Eukaryota</taxon>
        <taxon>Viridiplantae</taxon>
        <taxon>Streptophyta</taxon>
        <taxon>Embryophyta</taxon>
        <taxon>Tracheophyta</taxon>
        <taxon>Spermatophyta</taxon>
        <taxon>Magnoliopsida</taxon>
        <taxon>eudicotyledons</taxon>
        <taxon>Gunneridae</taxon>
        <taxon>Pentapetalae</taxon>
        <taxon>asterids</taxon>
        <taxon>campanulids</taxon>
        <taxon>Apiales</taxon>
        <taxon>Apiaceae</taxon>
        <taxon>Apioideae</taxon>
        <taxon>Scandiceae</taxon>
        <taxon>Daucinae</taxon>
        <taxon>Daucus</taxon>
        <taxon>Daucus sect. Daucus</taxon>
    </lineage>
</organism>
<evidence type="ECO:0000256" key="4">
    <source>
        <dbReference type="ARBA" id="ARBA00023163"/>
    </source>
</evidence>
<evidence type="ECO:0000256" key="5">
    <source>
        <dbReference type="ARBA" id="ARBA00023242"/>
    </source>
</evidence>
<keyword evidence="6" id="KW-0597">Phosphoprotein</keyword>
<keyword evidence="2" id="KW-0902">Two-component regulatory system</keyword>
<dbReference type="EMBL" id="LNRQ01000001">
    <property type="protein sequence ID" value="KZN10345.1"/>
    <property type="molecule type" value="Genomic_DNA"/>
</dbReference>
<dbReference type="PANTHER" id="PTHR43874:SF7">
    <property type="entry name" value="TWO-COMPONENT RESPONSE REGULATOR ARR10"/>
    <property type="match status" value="1"/>
</dbReference>
<dbReference type="InterPro" id="IPR009057">
    <property type="entry name" value="Homeodomain-like_sf"/>
</dbReference>
<reference evidence="9" key="1">
    <citation type="journal article" date="2016" name="Nat. Genet.">
        <title>A high-quality carrot genome assembly provides new insights into carotenoid accumulation and asterid genome evolution.</title>
        <authorList>
            <person name="Iorizzo M."/>
            <person name="Ellison S."/>
            <person name="Senalik D."/>
            <person name="Zeng P."/>
            <person name="Satapoomin P."/>
            <person name="Huang J."/>
            <person name="Bowman M."/>
            <person name="Iovene M."/>
            <person name="Sanseverino W."/>
            <person name="Cavagnaro P."/>
            <person name="Yildiz M."/>
            <person name="Macko-Podgorni A."/>
            <person name="Moranska E."/>
            <person name="Grzebelus E."/>
            <person name="Grzebelus D."/>
            <person name="Ashrafi H."/>
            <person name="Zheng Z."/>
            <person name="Cheng S."/>
            <person name="Spooner D."/>
            <person name="Van Deynze A."/>
            <person name="Simon P."/>
        </authorList>
    </citation>
    <scope>NUCLEOTIDE SEQUENCE [LARGE SCALE GENOMIC DNA]</scope>
    <source>
        <tissue evidence="9">Leaf</tissue>
    </source>
</reference>
<evidence type="ECO:0000256" key="7">
    <source>
        <dbReference type="SAM" id="MobiDB-lite"/>
    </source>
</evidence>
<keyword evidence="5" id="KW-0539">Nucleus</keyword>
<dbReference type="GO" id="GO:0009736">
    <property type="term" value="P:cytokinin-activated signaling pathway"/>
    <property type="evidence" value="ECO:0007669"/>
    <property type="project" value="InterPro"/>
</dbReference>
<dbReference type="PROSITE" id="PS50110">
    <property type="entry name" value="RESPONSE_REGULATORY"/>
    <property type="match status" value="1"/>
</dbReference>
<dbReference type="GO" id="GO:0000160">
    <property type="term" value="P:phosphorelay signal transduction system"/>
    <property type="evidence" value="ECO:0007669"/>
    <property type="project" value="UniProtKB-KW"/>
</dbReference>
<dbReference type="GO" id="GO:0003677">
    <property type="term" value="F:DNA binding"/>
    <property type="evidence" value="ECO:0007669"/>
    <property type="project" value="InterPro"/>
</dbReference>
<evidence type="ECO:0000256" key="3">
    <source>
        <dbReference type="ARBA" id="ARBA00023015"/>
    </source>
</evidence>
<evidence type="ECO:0000256" key="2">
    <source>
        <dbReference type="ARBA" id="ARBA00023012"/>
    </source>
</evidence>
<dbReference type="InterPro" id="IPR001789">
    <property type="entry name" value="Sig_transdc_resp-reg_receiver"/>
</dbReference>
<evidence type="ECO:0000256" key="1">
    <source>
        <dbReference type="ARBA" id="ARBA00004123"/>
    </source>
</evidence>
<protein>
    <recommendedName>
        <fullName evidence="8">Response regulatory domain-containing protein</fullName>
    </recommendedName>
</protein>
<dbReference type="SUPFAM" id="SSF52172">
    <property type="entry name" value="CheY-like"/>
    <property type="match status" value="1"/>
</dbReference>
<gene>
    <name evidence="9" type="ORF">DCAR_003001</name>
</gene>
<dbReference type="SUPFAM" id="SSF46689">
    <property type="entry name" value="Homeodomain-like"/>
    <property type="match status" value="1"/>
</dbReference>
<dbReference type="InterPro" id="IPR006447">
    <property type="entry name" value="Myb_dom_plants"/>
</dbReference>
<dbReference type="InterPro" id="IPR045279">
    <property type="entry name" value="ARR-like"/>
</dbReference>
<dbReference type="FunFam" id="1.10.10.60:FF:000007">
    <property type="entry name" value="Two-component response regulator"/>
    <property type="match status" value="1"/>
</dbReference>
<dbReference type="SMART" id="SM00448">
    <property type="entry name" value="REC"/>
    <property type="match status" value="1"/>
</dbReference>
<dbReference type="InterPro" id="IPR011006">
    <property type="entry name" value="CheY-like_superfamily"/>
</dbReference>
<comment type="caution">
    <text evidence="9">The sequence shown here is derived from an EMBL/GenBank/DDBJ whole genome shotgun (WGS) entry which is preliminary data.</text>
</comment>
<feature type="region of interest" description="Disordered" evidence="7">
    <location>
        <begin position="140"/>
        <end position="202"/>
    </location>
</feature>
<dbReference type="CDD" id="cd17584">
    <property type="entry name" value="REC_typeB_ARR-like"/>
    <property type="match status" value="1"/>
</dbReference>
<dbReference type="GO" id="GO:0005634">
    <property type="term" value="C:nucleus"/>
    <property type="evidence" value="ECO:0007669"/>
    <property type="project" value="UniProtKB-SubCell"/>
</dbReference>
<dbReference type="Pfam" id="PF00072">
    <property type="entry name" value="Response_reg"/>
    <property type="match status" value="1"/>
</dbReference>
<dbReference type="Gene3D" id="3.40.50.2300">
    <property type="match status" value="1"/>
</dbReference>
<name>A0A166HSS2_DAUCS</name>
<dbReference type="AlphaFoldDB" id="A0A166HSS2"/>
<keyword evidence="4" id="KW-0804">Transcription</keyword>
<keyword evidence="3" id="KW-0805">Transcription regulation</keyword>
<proteinExistence type="predicted"/>
<dbReference type="PANTHER" id="PTHR43874">
    <property type="entry name" value="TWO-COMPONENT RESPONSE REGULATOR"/>
    <property type="match status" value="1"/>
</dbReference>
<evidence type="ECO:0000313" key="9">
    <source>
        <dbReference type="EMBL" id="KZN10345.1"/>
    </source>
</evidence>
<dbReference type="Gene3D" id="1.10.10.60">
    <property type="entry name" value="Homeodomain-like"/>
    <property type="match status" value="1"/>
</dbReference>
<accession>A0A166HSS2</accession>